<dbReference type="Proteomes" id="UP000232875">
    <property type="component" value="Unassembled WGS sequence"/>
</dbReference>
<evidence type="ECO:0000313" key="2">
    <source>
        <dbReference type="EMBL" id="PKI85626.1"/>
    </source>
</evidence>
<organism evidence="2 3">
    <name type="scientific">Malassezia vespertilionis</name>
    <dbReference type="NCBI Taxonomy" id="2020962"/>
    <lineage>
        <taxon>Eukaryota</taxon>
        <taxon>Fungi</taxon>
        <taxon>Dikarya</taxon>
        <taxon>Basidiomycota</taxon>
        <taxon>Ustilaginomycotina</taxon>
        <taxon>Malasseziomycetes</taxon>
        <taxon>Malasseziales</taxon>
        <taxon>Malasseziaceae</taxon>
        <taxon>Malassezia</taxon>
    </lineage>
</organism>
<dbReference type="AlphaFoldDB" id="A0A2N1JGG1"/>
<protein>
    <submittedName>
        <fullName evidence="2">Uncharacterized protein</fullName>
    </submittedName>
</protein>
<dbReference type="OrthoDB" id="3347613at2759"/>
<evidence type="ECO:0000313" key="3">
    <source>
        <dbReference type="Proteomes" id="UP000232875"/>
    </source>
</evidence>
<evidence type="ECO:0000256" key="1">
    <source>
        <dbReference type="SAM" id="MobiDB-lite"/>
    </source>
</evidence>
<reference evidence="2 3" key="1">
    <citation type="submission" date="2017-10" db="EMBL/GenBank/DDBJ databases">
        <title>A novel species of cold-tolerant Malassezia isolated from bats.</title>
        <authorList>
            <person name="Lorch J.M."/>
            <person name="Palmer J.M."/>
            <person name="Vanderwolf K.J."/>
            <person name="Schmidt K.Z."/>
            <person name="Verant M.L."/>
            <person name="Weller T.J."/>
            <person name="Blehert D.S."/>
        </authorList>
    </citation>
    <scope>NUCLEOTIDE SEQUENCE [LARGE SCALE GENOMIC DNA]</scope>
    <source>
        <strain evidence="2 3">NWHC:44797-103</strain>
    </source>
</reference>
<sequence>MANGAVASPVLGEHKASPVPGGEELQMGTVLLVCLIHDNDQLRERWTELGERALCPLFCALGALQHASSLLVGGVLYRCEPKSELVSLLRPEESIERIPFLPAARFTAHAHKVLSARGGAGVAQLDALDLRRGEMQTERDIADGLAAALEMLDARETQARIAPFARAALAANFPPVLSRYLLHIDACDGSAVPRAPALEPALNMASTFDGMDTVALVAQLNRRPITIGTVVSVRNASARARISVARAMQDMICTRLCEGHVNLNELLGADWRPPEDVEVVLSSAHINKALRKDANGAEEAGPKKRQRSDMPVTAATVSTTPKQDQVLLGKILLLQQRLTLMLKNLGQLAASHNGTALQSQTLEKIKQQLLVQQQAINAQTYRLRTSKQPNFNPILQALITIDKEAREAGIQLHGPGSAPSNARQELKSSATQGSNAQQIFWQGVVRWSASGQVNGESMFTFVVASIANAGNARTQLGLPWPSIMEVQHFLSAGAADLQRMISTHRMPVVLLTLRSLVSNAPVRGAENNERNYRWLAEMLQLNRRVAYIPLGGSGCGILLTPLANLRPQSAGANETPRLLALVSRTPIPFAEMTMSNAATTTATNTRGMVSTAPAMQTVPKDMMPQEATAMSNFAPHMPVQSMTSSMLNASQMLSISQPSINTPELMQNMAQPFSFPPAGVSNTFVQPQTSLSDTLSQLLAQTNVPNMTNTVPQMQASNPMAGSVSLAVPLQQTNTTNTLTAEQLRALGFP</sequence>
<accession>A0A2N1JGG1</accession>
<feature type="region of interest" description="Disordered" evidence="1">
    <location>
        <begin position="292"/>
        <end position="312"/>
    </location>
</feature>
<keyword evidence="3" id="KW-1185">Reference proteome</keyword>
<name>A0A2N1JGG1_9BASI</name>
<dbReference type="EMBL" id="KZ454987">
    <property type="protein sequence ID" value="PKI85626.1"/>
    <property type="molecule type" value="Genomic_DNA"/>
</dbReference>
<gene>
    <name evidence="2" type="ORF">MVES_000470</name>
</gene>
<proteinExistence type="predicted"/>
<dbReference type="STRING" id="2020962.A0A2N1JGG1"/>